<sequence>MLTEPNYKFDKIFSKQEDAIFPFFESKIVIERMADKQNDKIDYSEDITFYKNVTKKYTKPFNKNYIVQIPYQLSYKGNIFNPIKVDPTMKCFTHEKNDHKLRFGDFVIECEQNGAIRTVYEPVVSCVLNEDIDESLYFSDEAEISRLDNSDSEEEFENESDREEDTNLEIDAFSSFLLSSPKKKSPVKSDMLFRSLQRNISPIKNLHKERTGIISNNLKPKALGSVYSTYDNSMTISAKGIMKMVDESLVSSDTEIYNQSTSYIKKERSAFNSKPVINAADLISALDEEFEKPINT</sequence>
<comment type="caution">
    <text evidence="2">The sequence shown here is derived from an EMBL/GenBank/DDBJ whole genome shotgun (WGS) entry which is preliminary data.</text>
</comment>
<dbReference type="Proteomes" id="UP000307173">
    <property type="component" value="Unassembled WGS sequence"/>
</dbReference>
<evidence type="ECO:0000256" key="1">
    <source>
        <dbReference type="SAM" id="MobiDB-lite"/>
    </source>
</evidence>
<dbReference type="EMBL" id="SELW01000170">
    <property type="protein sequence ID" value="TID30197.1"/>
    <property type="molecule type" value="Genomic_DNA"/>
</dbReference>
<feature type="region of interest" description="Disordered" evidence="1">
    <location>
        <begin position="145"/>
        <end position="164"/>
    </location>
</feature>
<evidence type="ECO:0000313" key="3">
    <source>
        <dbReference type="Proteomes" id="UP000307173"/>
    </source>
</evidence>
<accession>A0A4T0X5D6</accession>
<organism evidence="2 3">
    <name type="scientific">Pichia inconspicua</name>
    <dbReference type="NCBI Taxonomy" id="52247"/>
    <lineage>
        <taxon>Eukaryota</taxon>
        <taxon>Fungi</taxon>
        <taxon>Dikarya</taxon>
        <taxon>Ascomycota</taxon>
        <taxon>Saccharomycotina</taxon>
        <taxon>Pichiomycetes</taxon>
        <taxon>Pichiales</taxon>
        <taxon>Pichiaceae</taxon>
        <taxon>Pichia</taxon>
    </lineage>
</organism>
<reference evidence="2 3" key="1">
    <citation type="journal article" date="2019" name="Front. Genet.">
        <title>Whole-Genome Sequencing of the Opportunistic Yeast Pathogen Candida inconspicua Uncovers Its Hybrid Origin.</title>
        <authorList>
            <person name="Mixao V."/>
            <person name="Hansen A.P."/>
            <person name="Saus E."/>
            <person name="Boekhout T."/>
            <person name="Lass-Florl C."/>
            <person name="Gabaldon T."/>
        </authorList>
    </citation>
    <scope>NUCLEOTIDE SEQUENCE [LARGE SCALE GENOMIC DNA]</scope>
    <source>
        <strain evidence="2 3">CBS 180</strain>
    </source>
</reference>
<evidence type="ECO:0000313" key="2">
    <source>
        <dbReference type="EMBL" id="TID30197.1"/>
    </source>
</evidence>
<keyword evidence="3" id="KW-1185">Reference proteome</keyword>
<feature type="compositionally biased region" description="Acidic residues" evidence="1">
    <location>
        <begin position="150"/>
        <end position="164"/>
    </location>
</feature>
<dbReference type="AlphaFoldDB" id="A0A4T0X5D6"/>
<name>A0A4T0X5D6_9ASCO</name>
<protein>
    <submittedName>
        <fullName evidence="2">Uncharacterized protein</fullName>
    </submittedName>
</protein>
<gene>
    <name evidence="2" type="ORF">CANINC_001204</name>
</gene>
<dbReference type="OrthoDB" id="3995028at2759"/>
<proteinExistence type="predicted"/>